<gene>
    <name evidence="2" type="ORF">PsYK624_081030</name>
</gene>
<feature type="region of interest" description="Disordered" evidence="1">
    <location>
        <begin position="249"/>
        <end position="328"/>
    </location>
</feature>
<dbReference type="EMBL" id="BPQB01000023">
    <property type="protein sequence ID" value="GJE91951.1"/>
    <property type="molecule type" value="Genomic_DNA"/>
</dbReference>
<comment type="caution">
    <text evidence="2">The sequence shown here is derived from an EMBL/GenBank/DDBJ whole genome shotgun (WGS) entry which is preliminary data.</text>
</comment>
<feature type="region of interest" description="Disordered" evidence="1">
    <location>
        <begin position="474"/>
        <end position="514"/>
    </location>
</feature>
<reference evidence="2 3" key="1">
    <citation type="submission" date="2021-08" db="EMBL/GenBank/DDBJ databases">
        <title>Draft Genome Sequence of Phanerochaete sordida strain YK-624.</title>
        <authorList>
            <person name="Mori T."/>
            <person name="Dohra H."/>
            <person name="Suzuki T."/>
            <person name="Kawagishi H."/>
            <person name="Hirai H."/>
        </authorList>
    </citation>
    <scope>NUCLEOTIDE SEQUENCE [LARGE SCALE GENOMIC DNA]</scope>
    <source>
        <strain evidence="2 3">YK-624</strain>
    </source>
</reference>
<feature type="compositionally biased region" description="Basic and acidic residues" evidence="1">
    <location>
        <begin position="259"/>
        <end position="271"/>
    </location>
</feature>
<proteinExistence type="predicted"/>
<keyword evidence="3" id="KW-1185">Reference proteome</keyword>
<organism evidence="2 3">
    <name type="scientific">Phanerochaete sordida</name>
    <dbReference type="NCBI Taxonomy" id="48140"/>
    <lineage>
        <taxon>Eukaryota</taxon>
        <taxon>Fungi</taxon>
        <taxon>Dikarya</taxon>
        <taxon>Basidiomycota</taxon>
        <taxon>Agaricomycotina</taxon>
        <taxon>Agaricomycetes</taxon>
        <taxon>Polyporales</taxon>
        <taxon>Phanerochaetaceae</taxon>
        <taxon>Phanerochaete</taxon>
    </lineage>
</organism>
<evidence type="ECO:0000313" key="3">
    <source>
        <dbReference type="Proteomes" id="UP000703269"/>
    </source>
</evidence>
<feature type="compositionally biased region" description="Low complexity" evidence="1">
    <location>
        <begin position="175"/>
        <end position="188"/>
    </location>
</feature>
<evidence type="ECO:0000256" key="1">
    <source>
        <dbReference type="SAM" id="MobiDB-lite"/>
    </source>
</evidence>
<sequence length="514" mass="57065">MDMHEISFQRAQDDQQRTFERGQQSEVSHLQARIVVLEEELERLRALQVAPPPLAAPPAPIIPIAVPLQPAATPTAGTEAEEPPSLLQRVHHDLQERIAVEPMVTLQDRIGDPDDVEMRHVVVEYHNEAATALAQHQQVADGDDMDATPPVPTADEAGDEPWKDIQIHDFLANKPASTSTATPVTTPAKIRRSAEARARRTAVDKARRRLTAVRKAYEDGRVPPDDLPRDREKLLAWFERRFRREELYGDGPSAATGVEKSHAYADKDKTPARRPSTPPAADEPVPVPVHTALPTTVQDNTAPPAAPSHASSAVPPRGTATFFHPNQPRIRGGGGSWFATAHETWKPSEYFDEDSDNGRPDPINPLDARIFPMPNPAYEPAEMSRFRRKGMDINKKVTGRADLRAPRTVHEVYQLAALALGNSNTPAKLLWYLLSEAAHKAPSEAPPMDHEGQIMSATVKFHIRAMDWTPPVVHMPTLARRGGPRRQREEGEVSLGETDDEEEDRIKRANLSWI</sequence>
<feature type="compositionally biased region" description="Basic and acidic residues" evidence="1">
    <location>
        <begin position="192"/>
        <end position="205"/>
    </location>
</feature>
<name>A0A9P3GBY1_9APHY</name>
<evidence type="ECO:0000313" key="2">
    <source>
        <dbReference type="EMBL" id="GJE91951.1"/>
    </source>
</evidence>
<feature type="compositionally biased region" description="Basic and acidic residues" evidence="1">
    <location>
        <begin position="1"/>
        <end position="20"/>
    </location>
</feature>
<accession>A0A9P3GBY1</accession>
<dbReference type="Proteomes" id="UP000703269">
    <property type="component" value="Unassembled WGS sequence"/>
</dbReference>
<feature type="compositionally biased region" description="Low complexity" evidence="1">
    <location>
        <begin position="307"/>
        <end position="316"/>
    </location>
</feature>
<dbReference type="AlphaFoldDB" id="A0A9P3GBY1"/>
<feature type="region of interest" description="Disordered" evidence="1">
    <location>
        <begin position="174"/>
        <end position="205"/>
    </location>
</feature>
<protein>
    <submittedName>
        <fullName evidence="2">Uncharacterized protein</fullName>
    </submittedName>
</protein>
<feature type="region of interest" description="Disordered" evidence="1">
    <location>
        <begin position="1"/>
        <end position="24"/>
    </location>
</feature>